<evidence type="ECO:0000256" key="4">
    <source>
        <dbReference type="ARBA" id="ARBA00023157"/>
    </source>
</evidence>
<dbReference type="CDD" id="cd02242">
    <property type="entry name" value="cupin_11S_legumin_N"/>
    <property type="match status" value="1"/>
</dbReference>
<organism evidence="6 7">
    <name type="scientific">Macleaya cordata</name>
    <name type="common">Five-seeded plume-poppy</name>
    <name type="synonym">Bocconia cordata</name>
    <dbReference type="NCBI Taxonomy" id="56857"/>
    <lineage>
        <taxon>Eukaryota</taxon>
        <taxon>Viridiplantae</taxon>
        <taxon>Streptophyta</taxon>
        <taxon>Embryophyta</taxon>
        <taxon>Tracheophyta</taxon>
        <taxon>Spermatophyta</taxon>
        <taxon>Magnoliopsida</taxon>
        <taxon>Ranunculales</taxon>
        <taxon>Papaveraceae</taxon>
        <taxon>Papaveroideae</taxon>
        <taxon>Macleaya</taxon>
    </lineage>
</organism>
<feature type="domain" description="Cupin type-1" evidence="5">
    <location>
        <begin position="195"/>
        <end position="339"/>
    </location>
</feature>
<dbReference type="FunFam" id="2.60.120.10:FF:000073">
    <property type="entry name" value="Glycinin G1"/>
    <property type="match status" value="1"/>
</dbReference>
<dbReference type="InterPro" id="IPR006045">
    <property type="entry name" value="Cupin_1"/>
</dbReference>
<gene>
    <name evidence="6" type="ORF">BVC80_277g21</name>
</gene>
<dbReference type="InterPro" id="IPR050253">
    <property type="entry name" value="Seed_Storage-Functional"/>
</dbReference>
<dbReference type="InterPro" id="IPR014710">
    <property type="entry name" value="RmlC-like_jellyroll"/>
</dbReference>
<dbReference type="FunCoup" id="A0A200Q154">
    <property type="interactions" value="449"/>
</dbReference>
<evidence type="ECO:0000313" key="7">
    <source>
        <dbReference type="Proteomes" id="UP000195402"/>
    </source>
</evidence>
<dbReference type="PANTHER" id="PTHR31189">
    <property type="entry name" value="OS03G0336100 PROTEIN-RELATED"/>
    <property type="match status" value="1"/>
</dbReference>
<dbReference type="Proteomes" id="UP000195402">
    <property type="component" value="Unassembled WGS sequence"/>
</dbReference>
<name>A0A200Q154_MACCD</name>
<proteinExistence type="inferred from homology"/>
<dbReference type="CDD" id="cd02243">
    <property type="entry name" value="cupin_11S_legumin_C"/>
    <property type="match status" value="1"/>
</dbReference>
<evidence type="ECO:0000313" key="6">
    <source>
        <dbReference type="EMBL" id="OVA04188.1"/>
    </source>
</evidence>
<dbReference type="InParanoid" id="A0A200Q154"/>
<reference evidence="6 7" key="1">
    <citation type="journal article" date="2017" name="Mol. Plant">
        <title>The Genome of Medicinal Plant Macleaya cordata Provides New Insights into Benzylisoquinoline Alkaloids Metabolism.</title>
        <authorList>
            <person name="Liu X."/>
            <person name="Liu Y."/>
            <person name="Huang P."/>
            <person name="Ma Y."/>
            <person name="Qing Z."/>
            <person name="Tang Q."/>
            <person name="Cao H."/>
            <person name="Cheng P."/>
            <person name="Zheng Y."/>
            <person name="Yuan Z."/>
            <person name="Zhou Y."/>
            <person name="Liu J."/>
            <person name="Tang Z."/>
            <person name="Zhuo Y."/>
            <person name="Zhang Y."/>
            <person name="Yu L."/>
            <person name="Huang J."/>
            <person name="Yang P."/>
            <person name="Peng Q."/>
            <person name="Zhang J."/>
            <person name="Jiang W."/>
            <person name="Zhang Z."/>
            <person name="Lin K."/>
            <person name="Ro D.K."/>
            <person name="Chen X."/>
            <person name="Xiong X."/>
            <person name="Shang Y."/>
            <person name="Huang S."/>
            <person name="Zeng J."/>
        </authorList>
    </citation>
    <scope>NUCLEOTIDE SEQUENCE [LARGE SCALE GENOMIC DNA]</scope>
    <source>
        <strain evidence="7">cv. BLH2017</strain>
        <tissue evidence="6">Root</tissue>
    </source>
</reference>
<dbReference type="InterPro" id="IPR011051">
    <property type="entry name" value="RmlC_Cupin_sf"/>
</dbReference>
<dbReference type="EMBL" id="MVGT01003349">
    <property type="protein sequence ID" value="OVA04188.1"/>
    <property type="molecule type" value="Genomic_DNA"/>
</dbReference>
<evidence type="ECO:0000259" key="5">
    <source>
        <dbReference type="SMART" id="SM00835"/>
    </source>
</evidence>
<dbReference type="OrthoDB" id="336321at2759"/>
<feature type="domain" description="Cupin type-1" evidence="5">
    <location>
        <begin position="3"/>
        <end position="157"/>
    </location>
</feature>
<dbReference type="AlphaFoldDB" id="A0A200Q154"/>
<protein>
    <submittedName>
        <fullName evidence="6">11-S seed storage protein</fullName>
    </submittedName>
</protein>
<dbReference type="Pfam" id="PF00190">
    <property type="entry name" value="Cupin_1"/>
    <property type="match status" value="2"/>
</dbReference>
<dbReference type="STRING" id="56857.A0A200Q154"/>
<dbReference type="GO" id="GO:0045735">
    <property type="term" value="F:nutrient reservoir activity"/>
    <property type="evidence" value="ECO:0007669"/>
    <property type="project" value="UniProtKB-KW"/>
</dbReference>
<accession>A0A200Q154</accession>
<sequence>MEIDLTPKLAKALYDGDGGSYSTWSPSELPMLREGNIGASKLSLHKNGLALPSYSDSAKVAYVLQGSGKAGIVLPEAEEKVISIKKGDAIALPFGVVTWWYNIDDTELVVLFLGDTSKGHRAGEFTEFSLTGSNGIFTGFSTEFVGRAWDLEEDKVKALVTSQKSSGIVKLSEGVNMPEPKEEDRKGMALNCEEAPLDVDIKNGGCVVVLNTQNLPLVGEVGLGADLVRLDGSAMCSPGFSCDSAFQVTYVVRGSGRVQVVGVDGRRVLETRLEAGNLFIVPRFFVVSKIADGDGMEWFSIITTPNPIFSHLAGRTSVWKALSPQVLEASFNVAPEVEKLFRSKRTADAIFFPPPN</sequence>
<dbReference type="InterPro" id="IPR006044">
    <property type="entry name" value="11S_seedstore_pln"/>
</dbReference>
<dbReference type="SUPFAM" id="SSF51182">
    <property type="entry name" value="RmlC-like cupins"/>
    <property type="match status" value="1"/>
</dbReference>
<keyword evidence="4" id="KW-1015">Disulfide bond</keyword>
<dbReference type="Gene3D" id="2.60.120.10">
    <property type="entry name" value="Jelly Rolls"/>
    <property type="match status" value="2"/>
</dbReference>
<dbReference type="OMA" id="VTWWFNP"/>
<keyword evidence="3" id="KW-0708">Seed storage protein</keyword>
<dbReference type="PRINTS" id="PR00439">
    <property type="entry name" value="11SGLOBULIN"/>
</dbReference>
<keyword evidence="7" id="KW-1185">Reference proteome</keyword>
<comment type="similarity">
    <text evidence="1">Belongs to the 11S seed storage protein (globulins) family.</text>
</comment>
<evidence type="ECO:0000256" key="1">
    <source>
        <dbReference type="ARBA" id="ARBA00007178"/>
    </source>
</evidence>
<dbReference type="SMART" id="SM00835">
    <property type="entry name" value="Cupin_1"/>
    <property type="match status" value="2"/>
</dbReference>
<evidence type="ECO:0000256" key="3">
    <source>
        <dbReference type="ARBA" id="ARBA00023129"/>
    </source>
</evidence>
<dbReference type="PANTHER" id="PTHR31189:SF62">
    <property type="entry name" value="OS01G0976200 PROTEIN"/>
    <property type="match status" value="1"/>
</dbReference>
<keyword evidence="2" id="KW-0758">Storage protein</keyword>
<comment type="caution">
    <text evidence="6">The sequence shown here is derived from an EMBL/GenBank/DDBJ whole genome shotgun (WGS) entry which is preliminary data.</text>
</comment>
<evidence type="ECO:0000256" key="2">
    <source>
        <dbReference type="ARBA" id="ARBA00022761"/>
    </source>
</evidence>